<feature type="domain" description="Serine acetyltransferase N-terminal" evidence="5">
    <location>
        <begin position="124"/>
        <end position="228"/>
    </location>
</feature>
<dbReference type="GO" id="GO:0005737">
    <property type="term" value="C:cytoplasm"/>
    <property type="evidence" value="ECO:0007669"/>
    <property type="project" value="InterPro"/>
</dbReference>
<feature type="region of interest" description="Disordered" evidence="4">
    <location>
        <begin position="370"/>
        <end position="433"/>
    </location>
</feature>
<accession>A0AAW1NSV2</accession>
<feature type="region of interest" description="Disordered" evidence="4">
    <location>
        <begin position="46"/>
        <end position="78"/>
    </location>
</feature>
<name>A0AAW1NSV2_9CHLO</name>
<dbReference type="EMBL" id="JALJOQ010000149">
    <property type="protein sequence ID" value="KAK9793483.1"/>
    <property type="molecule type" value="Genomic_DNA"/>
</dbReference>
<evidence type="ECO:0000313" key="6">
    <source>
        <dbReference type="EMBL" id="KAK9793483.1"/>
    </source>
</evidence>
<keyword evidence="3" id="KW-0012">Acyltransferase</keyword>
<dbReference type="AlphaFoldDB" id="A0AAW1NSV2"/>
<dbReference type="InterPro" id="IPR010493">
    <property type="entry name" value="Ser_AcTrfase_N"/>
</dbReference>
<dbReference type="GO" id="GO:0009001">
    <property type="term" value="F:serine O-acetyltransferase activity"/>
    <property type="evidence" value="ECO:0007669"/>
    <property type="project" value="InterPro"/>
</dbReference>
<dbReference type="Pfam" id="PF06426">
    <property type="entry name" value="SATase_N"/>
    <property type="match status" value="1"/>
</dbReference>
<protein>
    <recommendedName>
        <fullName evidence="5">Serine acetyltransferase N-terminal domain-containing protein</fullName>
    </recommendedName>
</protein>
<dbReference type="Gene3D" id="1.10.3130.10">
    <property type="entry name" value="serine acetyltransferase, domain 1"/>
    <property type="match status" value="1"/>
</dbReference>
<proteinExistence type="predicted"/>
<organism evidence="6 7">
    <name type="scientific">Symbiochloris irregularis</name>
    <dbReference type="NCBI Taxonomy" id="706552"/>
    <lineage>
        <taxon>Eukaryota</taxon>
        <taxon>Viridiplantae</taxon>
        <taxon>Chlorophyta</taxon>
        <taxon>core chlorophytes</taxon>
        <taxon>Trebouxiophyceae</taxon>
        <taxon>Trebouxiales</taxon>
        <taxon>Trebouxiaceae</taxon>
        <taxon>Symbiochloris</taxon>
    </lineage>
</organism>
<evidence type="ECO:0000256" key="4">
    <source>
        <dbReference type="SAM" id="MobiDB-lite"/>
    </source>
</evidence>
<sequence length="433" mass="46765">MGPFVFQGRLGTHEPARTHHLAAFSAPAQHCRQAKGSLKCRAEVSKNGYVPPKSGNRGPEASTSDAGTGQGEESPHWQSAAVPTYLQNDTDDFCQDWVQSVQSAERKKSQDAGSKEVVSPNNPVWSRMRKEAADDASTEPLLSSFLYASILSHYSFKQALATVLANRLSDSTMLATELYEIFHDVLEEHPELQQAALADISAVRERDPACTAYMQAMLYYKGFHAVQVHRVANRLWHARRRTMALALQARVSEGLGIDIHPCAVIGQGLLLDHGTGVVIGATAVVGNNVSILHNVTLGGTGKDAGDRHPKIGDNVLIGAAATILGNITVVGEVKGNPALKMQHWMRGIESRPSASSLGEFCDNLERTARENPAHTRSIAQSASQNGAGQASRARAVDSRPIAEKAGRSGVESTRSDKKADKKWPVKEDPEFQI</sequence>
<keyword evidence="7" id="KW-1185">Reference proteome</keyword>
<dbReference type="PANTHER" id="PTHR42811">
    <property type="entry name" value="SERINE ACETYLTRANSFERASE"/>
    <property type="match status" value="1"/>
</dbReference>
<evidence type="ECO:0000259" key="5">
    <source>
        <dbReference type="SMART" id="SM00971"/>
    </source>
</evidence>
<dbReference type="SMART" id="SM00971">
    <property type="entry name" value="SATase_N"/>
    <property type="match status" value="1"/>
</dbReference>
<evidence type="ECO:0000256" key="3">
    <source>
        <dbReference type="ARBA" id="ARBA00023315"/>
    </source>
</evidence>
<feature type="compositionally biased region" description="Basic and acidic residues" evidence="4">
    <location>
        <begin position="394"/>
        <end position="406"/>
    </location>
</feature>
<dbReference type="Gene3D" id="2.160.10.10">
    <property type="entry name" value="Hexapeptide repeat proteins"/>
    <property type="match status" value="1"/>
</dbReference>
<feature type="compositionally biased region" description="Basic and acidic residues" evidence="4">
    <location>
        <begin position="413"/>
        <end position="433"/>
    </location>
</feature>
<dbReference type="InterPro" id="IPR042122">
    <property type="entry name" value="Ser_AcTrfase_N_sf"/>
</dbReference>
<dbReference type="SUPFAM" id="SSF51161">
    <property type="entry name" value="Trimeric LpxA-like enzymes"/>
    <property type="match status" value="1"/>
</dbReference>
<dbReference type="InterPro" id="IPR045304">
    <property type="entry name" value="LbH_SAT"/>
</dbReference>
<dbReference type="InterPro" id="IPR011004">
    <property type="entry name" value="Trimer_LpxA-like_sf"/>
</dbReference>
<dbReference type="Proteomes" id="UP001465755">
    <property type="component" value="Unassembled WGS sequence"/>
</dbReference>
<dbReference type="CDD" id="cd03354">
    <property type="entry name" value="LbH_SAT"/>
    <property type="match status" value="1"/>
</dbReference>
<gene>
    <name evidence="6" type="ORF">WJX73_000529</name>
</gene>
<dbReference type="GO" id="GO:0006535">
    <property type="term" value="P:cysteine biosynthetic process from serine"/>
    <property type="evidence" value="ECO:0007669"/>
    <property type="project" value="InterPro"/>
</dbReference>
<evidence type="ECO:0000256" key="1">
    <source>
        <dbReference type="ARBA" id="ARBA00022605"/>
    </source>
</evidence>
<feature type="compositionally biased region" description="Low complexity" evidence="4">
    <location>
        <begin position="379"/>
        <end position="393"/>
    </location>
</feature>
<comment type="caution">
    <text evidence="6">The sequence shown here is derived from an EMBL/GenBank/DDBJ whole genome shotgun (WGS) entry which is preliminary data.</text>
</comment>
<evidence type="ECO:0000313" key="7">
    <source>
        <dbReference type="Proteomes" id="UP001465755"/>
    </source>
</evidence>
<reference evidence="6 7" key="1">
    <citation type="journal article" date="2024" name="Nat. Commun.">
        <title>Phylogenomics reveals the evolutionary origins of lichenization in chlorophyte algae.</title>
        <authorList>
            <person name="Puginier C."/>
            <person name="Libourel C."/>
            <person name="Otte J."/>
            <person name="Skaloud P."/>
            <person name="Haon M."/>
            <person name="Grisel S."/>
            <person name="Petersen M."/>
            <person name="Berrin J.G."/>
            <person name="Delaux P.M."/>
            <person name="Dal Grande F."/>
            <person name="Keller J."/>
        </authorList>
    </citation>
    <scope>NUCLEOTIDE SEQUENCE [LARGE SCALE GENOMIC DNA]</scope>
    <source>
        <strain evidence="6 7">SAG 2036</strain>
    </source>
</reference>
<keyword evidence="2" id="KW-0808">Transferase</keyword>
<keyword evidence="1" id="KW-0028">Amino-acid biosynthesis</keyword>
<evidence type="ECO:0000256" key="2">
    <source>
        <dbReference type="ARBA" id="ARBA00022679"/>
    </source>
</evidence>